<dbReference type="RefSeq" id="WP_015498174.1">
    <property type="nucleotide sequence ID" value="NC_020911.1"/>
</dbReference>
<dbReference type="InterPro" id="IPR025668">
    <property type="entry name" value="Tnp_DDE_dom"/>
</dbReference>
<reference evidence="2 3" key="1">
    <citation type="journal article" date="2013" name="PLoS ONE">
        <title>Poles Apart: Arctic and Antarctic Octadecabacter strains Share High Genome Plasticity and a New Type of Xanthorhodopsin.</title>
        <authorList>
            <person name="Vollmers J."/>
            <person name="Voget S."/>
            <person name="Dietrich S."/>
            <person name="Gollnow K."/>
            <person name="Smits M."/>
            <person name="Meyer K."/>
            <person name="Brinkhoff T."/>
            <person name="Simon M."/>
            <person name="Daniel R."/>
        </authorList>
    </citation>
    <scope>NUCLEOTIDE SEQUENCE [LARGE SCALE GENOMIC DNA]</scope>
    <source>
        <strain evidence="2 3">307</strain>
    </source>
</reference>
<evidence type="ECO:0000259" key="1">
    <source>
        <dbReference type="Pfam" id="PF13751"/>
    </source>
</evidence>
<evidence type="ECO:0000313" key="3">
    <source>
        <dbReference type="Proteomes" id="UP000005307"/>
    </source>
</evidence>
<protein>
    <recommendedName>
        <fullName evidence="1">Transposase DDE domain-containing protein</fullName>
    </recommendedName>
</protein>
<evidence type="ECO:0000313" key="2">
    <source>
        <dbReference type="EMBL" id="AGI66116.1"/>
    </source>
</evidence>
<dbReference type="Proteomes" id="UP000005307">
    <property type="component" value="Chromosome"/>
</dbReference>
<dbReference type="STRING" id="391626.OAN307_c03640"/>
<name>M9R709_9RHOB</name>
<feature type="domain" description="Transposase DDE" evidence="1">
    <location>
        <begin position="20"/>
        <end position="77"/>
    </location>
</feature>
<dbReference type="AlphaFoldDB" id="M9R709"/>
<keyword evidence="3" id="KW-1185">Reference proteome</keyword>
<proteinExistence type="predicted"/>
<gene>
    <name evidence="2" type="ORF">OAN307_c03640</name>
</gene>
<sequence length="133" mass="15760">MKHIQGTPRSQTLCRLYQAQTYRRTAKPEVLEQRRESVEHPFGSIKQWMGQRDFLTRRIENVRGEFSLTALTYNIRRALTLWVWLASCEPSTLDRGSACQFWPKTAYQSRKEARLLVVGRPNGKTRRTYNWKL</sequence>
<dbReference type="KEGG" id="oat:OAN307_c03640"/>
<dbReference type="HOGENOM" id="CLU_1904594_0_0_5"/>
<dbReference type="Pfam" id="PF13751">
    <property type="entry name" value="DDE_Tnp_1_6"/>
    <property type="match status" value="1"/>
</dbReference>
<organism evidence="2 3">
    <name type="scientific">Octadecabacter antarcticus 307</name>
    <dbReference type="NCBI Taxonomy" id="391626"/>
    <lineage>
        <taxon>Bacteria</taxon>
        <taxon>Pseudomonadati</taxon>
        <taxon>Pseudomonadota</taxon>
        <taxon>Alphaproteobacteria</taxon>
        <taxon>Rhodobacterales</taxon>
        <taxon>Roseobacteraceae</taxon>
        <taxon>Octadecabacter</taxon>
    </lineage>
</organism>
<dbReference type="eggNOG" id="COG3666">
    <property type="taxonomic scope" value="Bacteria"/>
</dbReference>
<accession>M9R709</accession>
<dbReference type="EMBL" id="CP003740">
    <property type="protein sequence ID" value="AGI66116.1"/>
    <property type="molecule type" value="Genomic_DNA"/>
</dbReference>